<organism evidence="5 6">
    <name type="scientific">Candidatus Anaerostipes avistercoris</name>
    <dbReference type="NCBI Taxonomy" id="2838462"/>
    <lineage>
        <taxon>Bacteria</taxon>
        <taxon>Bacillati</taxon>
        <taxon>Bacillota</taxon>
        <taxon>Clostridia</taxon>
        <taxon>Lachnospirales</taxon>
        <taxon>Lachnospiraceae</taxon>
        <taxon>Anaerostipes</taxon>
    </lineage>
</organism>
<dbReference type="InterPro" id="IPR033140">
    <property type="entry name" value="Lipase_GDXG_put_SER_AS"/>
</dbReference>
<evidence type="ECO:0000256" key="2">
    <source>
        <dbReference type="ARBA" id="ARBA00022801"/>
    </source>
</evidence>
<dbReference type="InterPro" id="IPR029058">
    <property type="entry name" value="AB_hydrolase_fold"/>
</dbReference>
<keyword evidence="2 5" id="KW-0378">Hydrolase</keyword>
<dbReference type="Proteomes" id="UP000823904">
    <property type="component" value="Unassembled WGS sequence"/>
</dbReference>
<dbReference type="PROSITE" id="PS01173">
    <property type="entry name" value="LIPASE_GDXG_HIS"/>
    <property type="match status" value="1"/>
</dbReference>
<dbReference type="Gene3D" id="3.40.50.1820">
    <property type="entry name" value="alpha/beta hydrolase"/>
    <property type="match status" value="1"/>
</dbReference>
<feature type="active site" evidence="3">
    <location>
        <position position="183"/>
    </location>
</feature>
<dbReference type="PROSITE" id="PS01174">
    <property type="entry name" value="LIPASE_GDXG_SER"/>
    <property type="match status" value="1"/>
</dbReference>
<gene>
    <name evidence="5" type="ORF">H9754_13690</name>
</gene>
<evidence type="ECO:0000313" key="6">
    <source>
        <dbReference type="Proteomes" id="UP000823904"/>
    </source>
</evidence>
<dbReference type="AlphaFoldDB" id="A0A9D2TAS4"/>
<dbReference type="InterPro" id="IPR013094">
    <property type="entry name" value="AB_hydrolase_3"/>
</dbReference>
<proteinExistence type="inferred from homology"/>
<reference evidence="5" key="1">
    <citation type="journal article" date="2021" name="PeerJ">
        <title>Extensive microbial diversity within the chicken gut microbiome revealed by metagenomics and culture.</title>
        <authorList>
            <person name="Gilroy R."/>
            <person name="Ravi A."/>
            <person name="Getino M."/>
            <person name="Pursley I."/>
            <person name="Horton D.L."/>
            <person name="Alikhan N.F."/>
            <person name="Baker D."/>
            <person name="Gharbi K."/>
            <person name="Hall N."/>
            <person name="Watson M."/>
            <person name="Adriaenssens E.M."/>
            <person name="Foster-Nyarko E."/>
            <person name="Jarju S."/>
            <person name="Secka A."/>
            <person name="Antonio M."/>
            <person name="Oren A."/>
            <person name="Chaudhuri R.R."/>
            <person name="La Ragione R."/>
            <person name="Hildebrand F."/>
            <person name="Pallen M.J."/>
        </authorList>
    </citation>
    <scope>NUCLEOTIDE SEQUENCE</scope>
    <source>
        <strain evidence="5">ChiSjej3B21-8574</strain>
    </source>
</reference>
<dbReference type="GO" id="GO:0016787">
    <property type="term" value="F:hydrolase activity"/>
    <property type="evidence" value="ECO:0007669"/>
    <property type="project" value="UniProtKB-KW"/>
</dbReference>
<dbReference type="PANTHER" id="PTHR48081">
    <property type="entry name" value="AB HYDROLASE SUPERFAMILY PROTEIN C4A8.06C"/>
    <property type="match status" value="1"/>
</dbReference>
<protein>
    <submittedName>
        <fullName evidence="5">Alpha/beta hydrolase</fullName>
    </submittedName>
</protein>
<dbReference type="InterPro" id="IPR050300">
    <property type="entry name" value="GDXG_lipolytic_enzyme"/>
</dbReference>
<evidence type="ECO:0000259" key="4">
    <source>
        <dbReference type="Pfam" id="PF07859"/>
    </source>
</evidence>
<dbReference type="PANTHER" id="PTHR48081:SF8">
    <property type="entry name" value="ALPHA_BETA HYDROLASE FOLD-3 DOMAIN-CONTAINING PROTEIN-RELATED"/>
    <property type="match status" value="1"/>
</dbReference>
<evidence type="ECO:0000256" key="3">
    <source>
        <dbReference type="PROSITE-ProRule" id="PRU10038"/>
    </source>
</evidence>
<dbReference type="EMBL" id="DWWD01000048">
    <property type="protein sequence ID" value="HJC51601.1"/>
    <property type="molecule type" value="Genomic_DNA"/>
</dbReference>
<reference evidence="5" key="2">
    <citation type="submission" date="2021-04" db="EMBL/GenBank/DDBJ databases">
        <authorList>
            <person name="Gilroy R."/>
        </authorList>
    </citation>
    <scope>NUCLEOTIDE SEQUENCE</scope>
    <source>
        <strain evidence="5">ChiSjej3B21-8574</strain>
    </source>
</reference>
<comment type="similarity">
    <text evidence="1">Belongs to the 'GDXG' lipolytic enzyme family.</text>
</comment>
<accession>A0A9D2TAS4</accession>
<name>A0A9D2TAS4_9FIRM</name>
<evidence type="ECO:0000313" key="5">
    <source>
        <dbReference type="EMBL" id="HJC51601.1"/>
    </source>
</evidence>
<sequence length="352" mass="39699">MRKAEYISENETNFSILYKPVSDPGSVGYLDKELVKFRNGRPPKTTGNPYYVLGEPIGDMRDNMDQPSVDISEGISDLEKEIEGVGVWISEPDQQSEEEKKHRPCIIYIHGGGFVGGSAQAFQNLCRYLSCQTHALVMNIDYRLAPETAFPGNINDCLRVIHKIREDKTYHFDREQMYISGDSAGGNIALACAQKEYQRTGFQYLKGLILYYPVVDLTMEDQGWKWNLEDYSGTEREMECHCAQSLRGFETQIIKLYVQENTEKDDPLVSPIVTPDDTIYPDMLIVSAEYDYLRPQVEAFAAKAGGTGCRVKAIRYGGMNHAFVSLTGIIDQAKDALDEAAEFIRAHHTSIK</sequence>
<dbReference type="Pfam" id="PF07859">
    <property type="entry name" value="Abhydrolase_3"/>
    <property type="match status" value="1"/>
</dbReference>
<comment type="caution">
    <text evidence="5">The sequence shown here is derived from an EMBL/GenBank/DDBJ whole genome shotgun (WGS) entry which is preliminary data.</text>
</comment>
<feature type="domain" description="Alpha/beta hydrolase fold-3" evidence="4">
    <location>
        <begin position="106"/>
        <end position="324"/>
    </location>
</feature>
<dbReference type="SUPFAM" id="SSF53474">
    <property type="entry name" value="alpha/beta-Hydrolases"/>
    <property type="match status" value="1"/>
</dbReference>
<dbReference type="InterPro" id="IPR002168">
    <property type="entry name" value="Lipase_GDXG_HIS_AS"/>
</dbReference>
<evidence type="ECO:0000256" key="1">
    <source>
        <dbReference type="ARBA" id="ARBA00010515"/>
    </source>
</evidence>